<dbReference type="AlphaFoldDB" id="A0A8J5K1Y2"/>
<accession>A0A8J5K1Y2</accession>
<gene>
    <name evidence="1" type="ORF">Hamer_G011952</name>
</gene>
<evidence type="ECO:0000313" key="1">
    <source>
        <dbReference type="EMBL" id="KAG7166023.1"/>
    </source>
</evidence>
<dbReference type="EMBL" id="JAHLQT010023139">
    <property type="protein sequence ID" value="KAG7166023.1"/>
    <property type="molecule type" value="Genomic_DNA"/>
</dbReference>
<keyword evidence="2" id="KW-1185">Reference proteome</keyword>
<organism evidence="1 2">
    <name type="scientific">Homarus americanus</name>
    <name type="common">American lobster</name>
    <dbReference type="NCBI Taxonomy" id="6706"/>
    <lineage>
        <taxon>Eukaryota</taxon>
        <taxon>Metazoa</taxon>
        <taxon>Ecdysozoa</taxon>
        <taxon>Arthropoda</taxon>
        <taxon>Crustacea</taxon>
        <taxon>Multicrustacea</taxon>
        <taxon>Malacostraca</taxon>
        <taxon>Eumalacostraca</taxon>
        <taxon>Eucarida</taxon>
        <taxon>Decapoda</taxon>
        <taxon>Pleocyemata</taxon>
        <taxon>Astacidea</taxon>
        <taxon>Nephropoidea</taxon>
        <taxon>Nephropidae</taxon>
        <taxon>Homarus</taxon>
    </lineage>
</organism>
<sequence>MNNVYTRQDNLCSIIKEEEASDVCLEKDDLNRAVYLEINTETVLSAKVEDRNSFESIKKKHKNTKKGSADNVVFMVEKSVKNEVVNNEDLEMHGILSTQPGNQLCTLLMKEGSDGIGDFKEVESDGDVQQQQFNYICKEEEVLDGEYVY</sequence>
<name>A0A8J5K1Y2_HOMAM</name>
<reference evidence="1" key="1">
    <citation type="journal article" date="2021" name="Sci. Adv.">
        <title>The American lobster genome reveals insights on longevity, neural, and immune adaptations.</title>
        <authorList>
            <person name="Polinski J.M."/>
            <person name="Zimin A.V."/>
            <person name="Clark K.F."/>
            <person name="Kohn A.B."/>
            <person name="Sadowski N."/>
            <person name="Timp W."/>
            <person name="Ptitsyn A."/>
            <person name="Khanna P."/>
            <person name="Romanova D.Y."/>
            <person name="Williams P."/>
            <person name="Greenwood S.J."/>
            <person name="Moroz L.L."/>
            <person name="Walt D.R."/>
            <person name="Bodnar A.G."/>
        </authorList>
    </citation>
    <scope>NUCLEOTIDE SEQUENCE</scope>
    <source>
        <strain evidence="1">GMGI-L3</strain>
    </source>
</reference>
<dbReference type="Proteomes" id="UP000747542">
    <property type="component" value="Unassembled WGS sequence"/>
</dbReference>
<proteinExistence type="predicted"/>
<evidence type="ECO:0000313" key="2">
    <source>
        <dbReference type="Proteomes" id="UP000747542"/>
    </source>
</evidence>
<protein>
    <submittedName>
        <fullName evidence="1">Uncharacterized protein</fullName>
    </submittedName>
</protein>
<comment type="caution">
    <text evidence="1">The sequence shown here is derived from an EMBL/GenBank/DDBJ whole genome shotgun (WGS) entry which is preliminary data.</text>
</comment>